<organism evidence="4 5">
    <name type="scientific">Prauserella shujinwangii</name>
    <dbReference type="NCBI Taxonomy" id="1453103"/>
    <lineage>
        <taxon>Bacteria</taxon>
        <taxon>Bacillati</taxon>
        <taxon>Actinomycetota</taxon>
        <taxon>Actinomycetes</taxon>
        <taxon>Pseudonocardiales</taxon>
        <taxon>Pseudonocardiaceae</taxon>
        <taxon>Prauserella</taxon>
    </lineage>
</organism>
<dbReference type="InterPro" id="IPR036271">
    <property type="entry name" value="Tet_transcr_reg_TetR-rel_C_sf"/>
</dbReference>
<dbReference type="EMBL" id="PVNH01000002">
    <property type="protein sequence ID" value="PRX50100.1"/>
    <property type="molecule type" value="Genomic_DNA"/>
</dbReference>
<dbReference type="GO" id="GO:0000976">
    <property type="term" value="F:transcription cis-regulatory region binding"/>
    <property type="evidence" value="ECO:0007669"/>
    <property type="project" value="TreeGrafter"/>
</dbReference>
<dbReference type="SUPFAM" id="SSF48498">
    <property type="entry name" value="Tetracyclin repressor-like, C-terminal domain"/>
    <property type="match status" value="1"/>
</dbReference>
<dbReference type="InterPro" id="IPR009057">
    <property type="entry name" value="Homeodomain-like_sf"/>
</dbReference>
<dbReference type="SUPFAM" id="SSF46689">
    <property type="entry name" value="Homeodomain-like"/>
    <property type="match status" value="1"/>
</dbReference>
<evidence type="ECO:0000256" key="3">
    <source>
        <dbReference type="ARBA" id="ARBA00023163"/>
    </source>
</evidence>
<dbReference type="Proteomes" id="UP000238362">
    <property type="component" value="Unassembled WGS sequence"/>
</dbReference>
<dbReference type="AlphaFoldDB" id="A0A2T0M0M9"/>
<sequence>MARVFPGTPGAASGLARKRRKIDDGRREAIVVQLREIILSEGFARTTSDELSARLQCSKSTLYAIASSKHHLVATVLKHFFREAAENVEKEVAAIEDPAARISTYLAAVGTQMRRMSSTCYQDMLEDDATREIYVINSAAAARRVRELVHQGVDAGHFRPVHAEFVAEAVGLLIEGIQNGELLDRTGLSNGDAFMELSDLVVTALTNQPGQQAT</sequence>
<dbReference type="GO" id="GO:0003700">
    <property type="term" value="F:DNA-binding transcription factor activity"/>
    <property type="evidence" value="ECO:0007669"/>
    <property type="project" value="TreeGrafter"/>
</dbReference>
<dbReference type="PANTHER" id="PTHR30055:SF234">
    <property type="entry name" value="HTH-TYPE TRANSCRIPTIONAL REGULATOR BETI"/>
    <property type="match status" value="1"/>
</dbReference>
<dbReference type="RefSeq" id="WP_106177218.1">
    <property type="nucleotide sequence ID" value="NZ_PVNH01000002.1"/>
</dbReference>
<evidence type="ECO:0000313" key="5">
    <source>
        <dbReference type="Proteomes" id="UP000238362"/>
    </source>
</evidence>
<dbReference type="Gene3D" id="1.10.10.60">
    <property type="entry name" value="Homeodomain-like"/>
    <property type="match status" value="1"/>
</dbReference>
<evidence type="ECO:0000256" key="1">
    <source>
        <dbReference type="ARBA" id="ARBA00023015"/>
    </source>
</evidence>
<proteinExistence type="predicted"/>
<comment type="caution">
    <text evidence="4">The sequence shown here is derived from an EMBL/GenBank/DDBJ whole genome shotgun (WGS) entry which is preliminary data.</text>
</comment>
<keyword evidence="2" id="KW-0238">DNA-binding</keyword>
<dbReference type="OrthoDB" id="5181477at2"/>
<gene>
    <name evidence="4" type="ORF">B0I33_102218</name>
</gene>
<dbReference type="PANTHER" id="PTHR30055">
    <property type="entry name" value="HTH-TYPE TRANSCRIPTIONAL REGULATOR RUTR"/>
    <property type="match status" value="1"/>
</dbReference>
<keyword evidence="1" id="KW-0805">Transcription regulation</keyword>
<dbReference type="InterPro" id="IPR050109">
    <property type="entry name" value="HTH-type_TetR-like_transc_reg"/>
</dbReference>
<reference evidence="4 5" key="1">
    <citation type="submission" date="2018-03" db="EMBL/GenBank/DDBJ databases">
        <title>Genomic Encyclopedia of Type Strains, Phase III (KMG-III): the genomes of soil and plant-associated and newly described type strains.</title>
        <authorList>
            <person name="Whitman W."/>
        </authorList>
    </citation>
    <scope>NUCLEOTIDE SEQUENCE [LARGE SCALE GENOMIC DNA]</scope>
    <source>
        <strain evidence="4 5">CGMCC 4.7125</strain>
    </source>
</reference>
<name>A0A2T0M0M9_9PSEU</name>
<accession>A0A2T0M0M9</accession>
<evidence type="ECO:0000313" key="4">
    <source>
        <dbReference type="EMBL" id="PRX50100.1"/>
    </source>
</evidence>
<keyword evidence="3" id="KW-0804">Transcription</keyword>
<evidence type="ECO:0000256" key="2">
    <source>
        <dbReference type="ARBA" id="ARBA00023125"/>
    </source>
</evidence>
<keyword evidence="5" id="KW-1185">Reference proteome</keyword>
<dbReference type="Gene3D" id="1.10.357.10">
    <property type="entry name" value="Tetracycline Repressor, domain 2"/>
    <property type="match status" value="1"/>
</dbReference>
<protein>
    <submittedName>
        <fullName evidence="4">TetR family transcriptional regulator</fullName>
    </submittedName>
</protein>